<dbReference type="CDD" id="cd02440">
    <property type="entry name" value="AdoMet_MTases"/>
    <property type="match status" value="1"/>
</dbReference>
<name>A0A351JTK0_UNCKA</name>
<dbReference type="AlphaFoldDB" id="A0A351JTK0"/>
<dbReference type="PANTHER" id="PTHR43861">
    <property type="entry name" value="TRANS-ACONITATE 2-METHYLTRANSFERASE-RELATED"/>
    <property type="match status" value="1"/>
</dbReference>
<dbReference type="InterPro" id="IPR029063">
    <property type="entry name" value="SAM-dependent_MTases_sf"/>
</dbReference>
<gene>
    <name evidence="1" type="ORF">DCY43_02625</name>
</gene>
<comment type="caution">
    <text evidence="1">The sequence shown here is derived from an EMBL/GenBank/DDBJ whole genome shotgun (WGS) entry which is preliminary data.</text>
</comment>
<proteinExistence type="predicted"/>
<evidence type="ECO:0000313" key="1">
    <source>
        <dbReference type="EMBL" id="HAZ29620.1"/>
    </source>
</evidence>
<sequence length="266" mass="30218">MDVAKLTEITRHFDQTVGALLKQQGSDRGWLKGVGEMVQSKMNLDLILEDMNLFSTYVPNGPILDFGAGSGYVSLLLASMGYQTKAVDIDNYSVYSQNTYNKAMVEDQQRLWFELSKNLKNLSFSHYASTLPYKTEEFNAVMAYAVLEHIPDSMIGGTLSEIRRVLKPQGLLYISRLPRKKSASEYLARHLHLGCHERLYKDSEARELLTKAGFGIVAEHYEEVLPAYPEALTNALFPVLKPLNKLLLKTPFKLISHHLRFVCRRD</sequence>
<dbReference type="Pfam" id="PF13489">
    <property type="entry name" value="Methyltransf_23"/>
    <property type="match status" value="1"/>
</dbReference>
<reference evidence="1 2" key="1">
    <citation type="journal article" date="2018" name="Nat. Biotechnol.">
        <title>A standardized bacterial taxonomy based on genome phylogeny substantially revises the tree of life.</title>
        <authorList>
            <person name="Parks D.H."/>
            <person name="Chuvochina M."/>
            <person name="Waite D.W."/>
            <person name="Rinke C."/>
            <person name="Skarshewski A."/>
            <person name="Chaumeil P.A."/>
            <person name="Hugenholtz P."/>
        </authorList>
    </citation>
    <scope>NUCLEOTIDE SEQUENCE [LARGE SCALE GENOMIC DNA]</scope>
    <source>
        <strain evidence="1">UBA10185</strain>
    </source>
</reference>
<protein>
    <recommendedName>
        <fullName evidence="3">Class I SAM-dependent methyltransferase</fullName>
    </recommendedName>
</protein>
<evidence type="ECO:0000313" key="2">
    <source>
        <dbReference type="Proteomes" id="UP000264072"/>
    </source>
</evidence>
<evidence type="ECO:0008006" key="3">
    <source>
        <dbReference type="Google" id="ProtNLM"/>
    </source>
</evidence>
<accession>A0A351JTK0</accession>
<dbReference type="PANTHER" id="PTHR43861:SF1">
    <property type="entry name" value="TRANS-ACONITATE 2-METHYLTRANSFERASE"/>
    <property type="match status" value="1"/>
</dbReference>
<dbReference type="EMBL" id="DNHX01000025">
    <property type="protein sequence ID" value="HAZ29620.1"/>
    <property type="molecule type" value="Genomic_DNA"/>
</dbReference>
<dbReference type="Proteomes" id="UP000264072">
    <property type="component" value="Unassembled WGS sequence"/>
</dbReference>
<organism evidence="1 2">
    <name type="scientific">candidate division WWE3 bacterium</name>
    <dbReference type="NCBI Taxonomy" id="2053526"/>
    <lineage>
        <taxon>Bacteria</taxon>
        <taxon>Katanobacteria</taxon>
    </lineage>
</organism>
<dbReference type="SUPFAM" id="SSF53335">
    <property type="entry name" value="S-adenosyl-L-methionine-dependent methyltransferases"/>
    <property type="match status" value="1"/>
</dbReference>
<dbReference type="Gene3D" id="3.40.50.150">
    <property type="entry name" value="Vaccinia Virus protein VP39"/>
    <property type="match status" value="1"/>
</dbReference>